<evidence type="ECO:0000313" key="1">
    <source>
        <dbReference type="EMBL" id="KAI3371454.1"/>
    </source>
</evidence>
<accession>A0ACB8WV77</accession>
<protein>
    <submittedName>
        <fullName evidence="1">Uncharacterized protein</fullName>
    </submittedName>
</protein>
<organism evidence="1 2">
    <name type="scientific">Scortum barcoo</name>
    <name type="common">barcoo grunter</name>
    <dbReference type="NCBI Taxonomy" id="214431"/>
    <lineage>
        <taxon>Eukaryota</taxon>
        <taxon>Metazoa</taxon>
        <taxon>Chordata</taxon>
        <taxon>Craniata</taxon>
        <taxon>Vertebrata</taxon>
        <taxon>Euteleostomi</taxon>
        <taxon>Actinopterygii</taxon>
        <taxon>Neopterygii</taxon>
        <taxon>Teleostei</taxon>
        <taxon>Neoteleostei</taxon>
        <taxon>Acanthomorphata</taxon>
        <taxon>Eupercaria</taxon>
        <taxon>Centrarchiformes</taxon>
        <taxon>Terapontoidei</taxon>
        <taxon>Terapontidae</taxon>
        <taxon>Scortum</taxon>
    </lineage>
</organism>
<sequence>NKEELRDEADSGDLPRTLHIIADLSSREQTLSKPQIIAQWFHSLTGQLLQDPRAGIRILSTGIGEDINTEISCAFYAVSAYGEKRNYSSLFLPGVPAQSLRVASLRLWVGERVLTVVCCYAPNGSSEYPLFLGSLGRVLDSAPNWGLHCLTGGLQRSHGQRPGWE</sequence>
<comment type="caution">
    <text evidence="1">The sequence shown here is derived from an EMBL/GenBank/DDBJ whole genome shotgun (WGS) entry which is preliminary data.</text>
</comment>
<keyword evidence="2" id="KW-1185">Reference proteome</keyword>
<dbReference type="EMBL" id="CM041536">
    <property type="protein sequence ID" value="KAI3371454.1"/>
    <property type="molecule type" value="Genomic_DNA"/>
</dbReference>
<proteinExistence type="predicted"/>
<feature type="non-terminal residue" evidence="1">
    <location>
        <position position="1"/>
    </location>
</feature>
<dbReference type="Proteomes" id="UP000831701">
    <property type="component" value="Chromosome 6"/>
</dbReference>
<evidence type="ECO:0000313" key="2">
    <source>
        <dbReference type="Proteomes" id="UP000831701"/>
    </source>
</evidence>
<gene>
    <name evidence="1" type="ORF">L3Q82_024055</name>
</gene>
<reference evidence="1" key="1">
    <citation type="submission" date="2022-04" db="EMBL/GenBank/DDBJ databases">
        <title>Jade perch genome.</title>
        <authorList>
            <person name="Chao B."/>
        </authorList>
    </citation>
    <scope>NUCLEOTIDE SEQUENCE</scope>
    <source>
        <strain evidence="1">CB-2022</strain>
    </source>
</reference>
<name>A0ACB8WV77_9TELE</name>